<dbReference type="GO" id="GO:0050661">
    <property type="term" value="F:NADP binding"/>
    <property type="evidence" value="ECO:0007669"/>
    <property type="project" value="TreeGrafter"/>
</dbReference>
<accession>A0A1H2Z9F3</accession>
<dbReference type="OMA" id="FGNPIKH"/>
<protein>
    <recommendedName>
        <fullName evidence="3">Shikimate dehydrogenase (NADP(+))</fullName>
        <shortName evidence="3">SDH</shortName>
        <ecNumber evidence="3">1.1.1.25</ecNumber>
    </recommendedName>
</protein>
<comment type="pathway">
    <text evidence="1 3">Metabolic intermediate biosynthesis; chorismate biosynthesis; chorismate from D-erythrose 4-phosphate and phosphoenolpyruvate: step 4/7.</text>
</comment>
<keyword evidence="3" id="KW-0521">NADP</keyword>
<feature type="active site" description="Proton acceptor" evidence="3">
    <location>
        <position position="63"/>
    </location>
</feature>
<evidence type="ECO:0000256" key="3">
    <source>
        <dbReference type="HAMAP-Rule" id="MF_00222"/>
    </source>
</evidence>
<dbReference type="GO" id="GO:0019632">
    <property type="term" value="P:shikimate metabolic process"/>
    <property type="evidence" value="ECO:0007669"/>
    <property type="project" value="TreeGrafter"/>
</dbReference>
<dbReference type="RefSeq" id="WP_012938948.1">
    <property type="nucleotide sequence ID" value="NZ_CALAKB010000040.1"/>
</dbReference>
<feature type="binding site" evidence="3">
    <location>
        <begin position="13"/>
        <end position="15"/>
    </location>
    <ligand>
        <name>shikimate</name>
        <dbReference type="ChEBI" id="CHEBI:36208"/>
    </ligand>
</feature>
<dbReference type="InterPro" id="IPR036291">
    <property type="entry name" value="NAD(P)-bd_dom_sf"/>
</dbReference>
<dbReference type="SUPFAM" id="SSF51735">
    <property type="entry name" value="NAD(P)-binding Rossmann-fold domains"/>
    <property type="match status" value="1"/>
</dbReference>
<dbReference type="EMBL" id="FNOP01000014">
    <property type="protein sequence ID" value="SDX14092.1"/>
    <property type="molecule type" value="Genomic_DNA"/>
</dbReference>
<comment type="catalytic activity">
    <reaction evidence="3">
        <text>shikimate + NADP(+) = 3-dehydroshikimate + NADPH + H(+)</text>
        <dbReference type="Rhea" id="RHEA:17737"/>
        <dbReference type="ChEBI" id="CHEBI:15378"/>
        <dbReference type="ChEBI" id="CHEBI:16630"/>
        <dbReference type="ChEBI" id="CHEBI:36208"/>
        <dbReference type="ChEBI" id="CHEBI:57783"/>
        <dbReference type="ChEBI" id="CHEBI:58349"/>
        <dbReference type="EC" id="1.1.1.25"/>
    </reaction>
</comment>
<dbReference type="GO" id="GO:0009073">
    <property type="term" value="P:aromatic amino acid family biosynthetic process"/>
    <property type="evidence" value="ECO:0007669"/>
    <property type="project" value="UniProtKB-KW"/>
</dbReference>
<dbReference type="UniPathway" id="UPA00053">
    <property type="reaction ID" value="UER00087"/>
</dbReference>
<dbReference type="GO" id="GO:0004764">
    <property type="term" value="F:shikimate 3-dehydrogenase (NADP+) activity"/>
    <property type="evidence" value="ECO:0007669"/>
    <property type="project" value="UniProtKB-UniRule"/>
</dbReference>
<feature type="binding site" evidence="3">
    <location>
        <position position="236"/>
    </location>
    <ligand>
        <name>NADP(+)</name>
        <dbReference type="ChEBI" id="CHEBI:58349"/>
    </ligand>
</feature>
<evidence type="ECO:0000256" key="2">
    <source>
        <dbReference type="ARBA" id="ARBA00023141"/>
    </source>
</evidence>
<feature type="binding site" evidence="3">
    <location>
        <position position="99"/>
    </location>
    <ligand>
        <name>shikimate</name>
        <dbReference type="ChEBI" id="CHEBI:36208"/>
    </ligand>
</feature>
<dbReference type="InterPro" id="IPR013708">
    <property type="entry name" value="Shikimate_DH-bd_N"/>
</dbReference>
<feature type="binding site" evidence="3">
    <location>
        <begin position="123"/>
        <end position="127"/>
    </location>
    <ligand>
        <name>NADP(+)</name>
        <dbReference type="ChEBI" id="CHEBI:58349"/>
    </ligand>
</feature>
<dbReference type="GO" id="GO:0005829">
    <property type="term" value="C:cytosol"/>
    <property type="evidence" value="ECO:0007669"/>
    <property type="project" value="TreeGrafter"/>
</dbReference>
<dbReference type="HAMAP" id="MF_00222">
    <property type="entry name" value="Shikimate_DH_AroE"/>
    <property type="match status" value="1"/>
</dbReference>
<dbReference type="PANTHER" id="PTHR21089">
    <property type="entry name" value="SHIKIMATE DEHYDROGENASE"/>
    <property type="match status" value="1"/>
</dbReference>
<feature type="binding site" evidence="3">
    <location>
        <position position="215"/>
    </location>
    <ligand>
        <name>shikimate</name>
        <dbReference type="ChEBI" id="CHEBI:36208"/>
    </ligand>
</feature>
<dbReference type="GO" id="GO:0009423">
    <property type="term" value="P:chorismate biosynthetic process"/>
    <property type="evidence" value="ECO:0007669"/>
    <property type="project" value="UniProtKB-UniRule"/>
</dbReference>
<feature type="binding site" evidence="3">
    <location>
        <position position="59"/>
    </location>
    <ligand>
        <name>shikimate</name>
        <dbReference type="ChEBI" id="CHEBI:36208"/>
    </ligand>
</feature>
<keyword evidence="3" id="KW-0028">Amino-acid biosynthesis</keyword>
<dbReference type="GeneID" id="78335298"/>
<evidence type="ECO:0000259" key="4">
    <source>
        <dbReference type="Pfam" id="PF08501"/>
    </source>
</evidence>
<evidence type="ECO:0000313" key="5">
    <source>
        <dbReference type="EMBL" id="SDX14092.1"/>
    </source>
</evidence>
<dbReference type="SUPFAM" id="SSF53223">
    <property type="entry name" value="Aminoacid dehydrogenase-like, N-terminal domain"/>
    <property type="match status" value="1"/>
</dbReference>
<dbReference type="Proteomes" id="UP000182379">
    <property type="component" value="Unassembled WGS sequence"/>
</dbReference>
<dbReference type="AlphaFoldDB" id="A0A1H2Z9F3"/>
<gene>
    <name evidence="3" type="primary">aroE</name>
    <name evidence="5" type="ORF">SAMN05216495_1147</name>
</gene>
<comment type="similarity">
    <text evidence="3">Belongs to the shikimate dehydrogenase family.</text>
</comment>
<dbReference type="EC" id="1.1.1.25" evidence="3"/>
<dbReference type="InterPro" id="IPR022893">
    <property type="entry name" value="Shikimate_DH_fam"/>
</dbReference>
<feature type="binding site" evidence="3">
    <location>
        <position position="213"/>
    </location>
    <ligand>
        <name>NADP(+)</name>
        <dbReference type="ChEBI" id="CHEBI:58349"/>
    </ligand>
</feature>
<comment type="subunit">
    <text evidence="3">Homodimer.</text>
</comment>
<dbReference type="InterPro" id="IPR046346">
    <property type="entry name" value="Aminoacid_DH-like_N_sf"/>
</dbReference>
<feature type="binding site" evidence="3">
    <location>
        <position position="243"/>
    </location>
    <ligand>
        <name>shikimate</name>
        <dbReference type="ChEBI" id="CHEBI:36208"/>
    </ligand>
</feature>
<dbReference type="PANTHER" id="PTHR21089:SF1">
    <property type="entry name" value="BIFUNCTIONAL 3-DEHYDROQUINATE DEHYDRATASE_SHIKIMATE DEHYDROGENASE, CHLOROPLASTIC"/>
    <property type="match status" value="1"/>
</dbReference>
<feature type="domain" description="Shikimate dehydrogenase substrate binding N-terminal" evidence="4">
    <location>
        <begin position="5"/>
        <end position="86"/>
    </location>
</feature>
<comment type="caution">
    <text evidence="5">The sequence shown here is derived from an EMBL/GenBank/DDBJ whole genome shotgun (WGS) entry which is preliminary data.</text>
</comment>
<evidence type="ECO:0000313" key="6">
    <source>
        <dbReference type="Proteomes" id="UP000182379"/>
    </source>
</evidence>
<evidence type="ECO:0000256" key="1">
    <source>
        <dbReference type="ARBA" id="ARBA00004871"/>
    </source>
</evidence>
<dbReference type="CDD" id="cd01065">
    <property type="entry name" value="NAD_bind_Shikimate_DH"/>
    <property type="match status" value="1"/>
</dbReference>
<proteinExistence type="inferred from homology"/>
<keyword evidence="2 3" id="KW-0057">Aromatic amino acid biosynthesis</keyword>
<feature type="binding site" evidence="3">
    <location>
        <position position="84"/>
    </location>
    <ligand>
        <name>shikimate</name>
        <dbReference type="ChEBI" id="CHEBI:36208"/>
    </ligand>
</feature>
<dbReference type="Pfam" id="PF08501">
    <property type="entry name" value="Shikimate_dh_N"/>
    <property type="match status" value="1"/>
</dbReference>
<sequence length="274" mass="29876">MKFGLLGRVLGHSLSPQIHAAIFRALGSQDTYTLLEREPDQVAAFVRENREGLTGSNVTIPYKETVISYLKDIAPEAEKIGAVNTLFFTPEGVKGYNTDYMGFDRMLQAAGISLTGKRVTVLGNGGAAKAVLQVVADRKAETVQILSRHPQQAKESLQHFLAQRPDARVRLYAEAQPGSQVVINTTPVGMFPKVGVSPVPADFTVGAEAAVDIIYNPREPQFLADARKNGAKTCNGLYMLVAQAVASEEIWQQRKLDPDLIPEIMKQLEASFHG</sequence>
<organism evidence="5 6">
    <name type="scientific">Acidaminococcus fermentans</name>
    <dbReference type="NCBI Taxonomy" id="905"/>
    <lineage>
        <taxon>Bacteria</taxon>
        <taxon>Bacillati</taxon>
        <taxon>Bacillota</taxon>
        <taxon>Negativicutes</taxon>
        <taxon>Acidaminococcales</taxon>
        <taxon>Acidaminococcaceae</taxon>
        <taxon>Acidaminococcus</taxon>
    </lineage>
</organism>
<keyword evidence="3" id="KW-0560">Oxidoreductase</keyword>
<comment type="function">
    <text evidence="3">Involved in the biosynthesis of the chorismate, which leads to the biosynthesis of aromatic amino acids. Catalyzes the reversible NADPH linked reduction of 3-dehydroshikimate (DHSA) to yield shikimate (SA).</text>
</comment>
<reference evidence="5 6" key="1">
    <citation type="submission" date="2016-10" db="EMBL/GenBank/DDBJ databases">
        <authorList>
            <person name="Varghese N."/>
            <person name="Submissions S."/>
        </authorList>
    </citation>
    <scope>NUCLEOTIDE SEQUENCE [LARGE SCALE GENOMIC DNA]</scope>
    <source>
        <strain evidence="5 6">WCC6</strain>
    </source>
</reference>
<dbReference type="Gene3D" id="3.40.50.10860">
    <property type="entry name" value="Leucine Dehydrogenase, chain A, domain 1"/>
    <property type="match status" value="1"/>
</dbReference>
<name>A0A1H2Z9F3_ACIFE</name>
<comment type="caution">
    <text evidence="3">Lacks conserved residue(s) required for the propagation of feature annotation.</text>
</comment>
<dbReference type="Gene3D" id="3.40.50.720">
    <property type="entry name" value="NAD(P)-binding Rossmann-like Domain"/>
    <property type="match status" value="1"/>
</dbReference>
<dbReference type="GO" id="GO:0008652">
    <property type="term" value="P:amino acid biosynthetic process"/>
    <property type="evidence" value="ECO:0007669"/>
    <property type="project" value="UniProtKB-KW"/>
</dbReference>